<evidence type="ECO:0000256" key="7">
    <source>
        <dbReference type="SAM" id="Coils"/>
    </source>
</evidence>
<feature type="region of interest" description="Disordered" evidence="8">
    <location>
        <begin position="180"/>
        <end position="263"/>
    </location>
</feature>
<dbReference type="InterPro" id="IPR001680">
    <property type="entry name" value="WD40_rpt"/>
</dbReference>
<feature type="domain" description="Striatin N-terminal" evidence="9">
    <location>
        <begin position="57"/>
        <end position="181"/>
    </location>
</feature>
<dbReference type="AlphaFoldDB" id="A0A4S2N5M5"/>
<dbReference type="InterPro" id="IPR013258">
    <property type="entry name" value="Striatin_N"/>
</dbReference>
<feature type="repeat" description="WD" evidence="6">
    <location>
        <begin position="520"/>
        <end position="533"/>
    </location>
</feature>
<evidence type="ECO:0000256" key="4">
    <source>
        <dbReference type="ARBA" id="ARBA00022860"/>
    </source>
</evidence>
<name>A0A4S2N5M5_9PEZI</name>
<keyword evidence="4" id="KW-0112">Calmodulin-binding</keyword>
<evidence type="ECO:0000256" key="2">
    <source>
        <dbReference type="ARBA" id="ARBA00022574"/>
    </source>
</evidence>
<evidence type="ECO:0000256" key="3">
    <source>
        <dbReference type="ARBA" id="ARBA00022737"/>
    </source>
</evidence>
<dbReference type="OrthoDB" id="727118at2759"/>
<dbReference type="Proteomes" id="UP000298138">
    <property type="component" value="Unassembled WGS sequence"/>
</dbReference>
<feature type="compositionally biased region" description="Low complexity" evidence="8">
    <location>
        <begin position="1"/>
        <end position="42"/>
    </location>
</feature>
<feature type="compositionally biased region" description="Pro residues" evidence="8">
    <location>
        <begin position="211"/>
        <end position="221"/>
    </location>
</feature>
<proteinExistence type="inferred from homology"/>
<keyword evidence="2 6" id="KW-0853">WD repeat</keyword>
<dbReference type="PANTHER" id="PTHR15653:SF0">
    <property type="entry name" value="CONNECTOR OF KINASE TO AP-1, ISOFORM E"/>
    <property type="match status" value="1"/>
</dbReference>
<dbReference type="STRING" id="341454.A0A4S2N5M5"/>
<feature type="compositionally biased region" description="Basic and acidic residues" evidence="8">
    <location>
        <begin position="314"/>
        <end position="323"/>
    </location>
</feature>
<dbReference type="PRINTS" id="PR00320">
    <property type="entry name" value="GPROTEINBRPT"/>
</dbReference>
<dbReference type="InterPro" id="IPR015943">
    <property type="entry name" value="WD40/YVTN_repeat-like_dom_sf"/>
</dbReference>
<feature type="repeat" description="WD" evidence="6">
    <location>
        <begin position="421"/>
        <end position="456"/>
    </location>
</feature>
<sequence>MVWSSAQQNTADAGQQQQNPYQQQFPQQQQQQQQQGMHNANGGAAGGPGVPAAAEYTLQGVMRFLQTEWHKHERDRNNWEIERAEMKARIAKLEGDSRAEKRLQQLYQNRIDILENALKQERLRKGGEAGNEDAQKLSEKVAQALEEASAASHRAETTRKSSRQYLEKCLQEITYLLTPPSHPAPAPTHPIPHGSHIDPPYPAALYAQEPPNRPPQQPLPQQPSYALQHQGNPFPSYKAPQRVQRTEQPPIAIPEGHDVHGMSNIPVSLRAKDTNPFTLTEDSHNRAPSASTSDIGDDEWDFPKTDISESSNGDEQHEPEPRRTGSRRGSGSPLIRKRLSLTNANSQDLDSGNFKVKFAMRGHLDVIRAVCFTGGGTLEEPEIATTGDDAVIKRWYIPGGKYGLSLGQNSGDVDVTSHFTHRGHDGMVTSLTAAPVPGGGDGWVISGGLDSTVKVWVNGKVDAKATLVGHTDVVWTVCVLPRSSVSTSTTPDSPSSGSDSSRPSSSSSSSSTSLTTERILLASGSADGTVKIWAITPPPSLPRRSSSASIRNLHTQDPISVPFNYSLLNTITRPDLSPSPTSITPLSPVTGESFLVAYNDASVVLYDTTTGEELTEMQSKETYDGTGKTGVNCVVATMEVMDMGNNTGKEGEKMIAGATGSGVVITGHEDRFVRIFDANSGQCTYTMLAHPASIASLALSPDGRELVSGGHDASLRFWSMEKRSCTQEITAHRLYRGEGVCAVAWSQDGRWVVSAGGDGVVKVYCR</sequence>
<feature type="coiled-coil region" evidence="7">
    <location>
        <begin position="76"/>
        <end position="154"/>
    </location>
</feature>
<dbReference type="PROSITE" id="PS50082">
    <property type="entry name" value="WD_REPEATS_2"/>
    <property type="match status" value="3"/>
</dbReference>
<dbReference type="SUPFAM" id="SSF50978">
    <property type="entry name" value="WD40 repeat-like"/>
    <property type="match status" value="1"/>
</dbReference>
<keyword evidence="3" id="KW-0677">Repeat</keyword>
<evidence type="ECO:0000259" key="9">
    <source>
        <dbReference type="Pfam" id="PF08232"/>
    </source>
</evidence>
<accession>A0A4S2N5M5</accession>
<dbReference type="EMBL" id="ML220112">
    <property type="protein sequence ID" value="TGZ84531.1"/>
    <property type="molecule type" value="Genomic_DNA"/>
</dbReference>
<dbReference type="Pfam" id="PF08232">
    <property type="entry name" value="Striatin"/>
    <property type="match status" value="1"/>
</dbReference>
<feature type="repeat" description="WD" evidence="6">
    <location>
        <begin position="687"/>
        <end position="728"/>
    </location>
</feature>
<evidence type="ECO:0000313" key="11">
    <source>
        <dbReference type="Proteomes" id="UP000298138"/>
    </source>
</evidence>
<keyword evidence="5 7" id="KW-0175">Coiled coil</keyword>
<dbReference type="SMART" id="SM00320">
    <property type="entry name" value="WD40"/>
    <property type="match status" value="6"/>
</dbReference>
<dbReference type="PANTHER" id="PTHR15653">
    <property type="entry name" value="STRIATIN"/>
    <property type="match status" value="1"/>
</dbReference>
<organism evidence="10 11">
    <name type="scientific">Ascodesmis nigricans</name>
    <dbReference type="NCBI Taxonomy" id="341454"/>
    <lineage>
        <taxon>Eukaryota</taxon>
        <taxon>Fungi</taxon>
        <taxon>Dikarya</taxon>
        <taxon>Ascomycota</taxon>
        <taxon>Pezizomycotina</taxon>
        <taxon>Pezizomycetes</taxon>
        <taxon>Pezizales</taxon>
        <taxon>Ascodesmidaceae</taxon>
        <taxon>Ascodesmis</taxon>
    </lineage>
</organism>
<feature type="compositionally biased region" description="Pro residues" evidence="8">
    <location>
        <begin position="180"/>
        <end position="190"/>
    </location>
</feature>
<dbReference type="Gene3D" id="1.20.5.300">
    <property type="match status" value="1"/>
</dbReference>
<feature type="region of interest" description="Disordered" evidence="8">
    <location>
        <begin position="484"/>
        <end position="514"/>
    </location>
</feature>
<evidence type="ECO:0000256" key="1">
    <source>
        <dbReference type="ARBA" id="ARBA00009616"/>
    </source>
</evidence>
<protein>
    <submittedName>
        <fullName evidence="10">WD40 repeat-like protein</fullName>
    </submittedName>
</protein>
<feature type="region of interest" description="Disordered" evidence="8">
    <location>
        <begin position="276"/>
        <end position="333"/>
    </location>
</feature>
<evidence type="ECO:0000256" key="8">
    <source>
        <dbReference type="SAM" id="MobiDB-lite"/>
    </source>
</evidence>
<dbReference type="InParanoid" id="A0A4S2N5M5"/>
<evidence type="ECO:0000256" key="5">
    <source>
        <dbReference type="ARBA" id="ARBA00023054"/>
    </source>
</evidence>
<keyword evidence="11" id="KW-1185">Reference proteome</keyword>
<dbReference type="PROSITE" id="PS50294">
    <property type="entry name" value="WD_REPEATS_REGION"/>
    <property type="match status" value="1"/>
</dbReference>
<comment type="similarity">
    <text evidence="1">Belongs to the WD repeat striatin family.</text>
</comment>
<feature type="region of interest" description="Disordered" evidence="8">
    <location>
        <begin position="1"/>
        <end position="51"/>
    </location>
</feature>
<dbReference type="InterPro" id="IPR020472">
    <property type="entry name" value="WD40_PAC1"/>
</dbReference>
<gene>
    <name evidence="10" type="ORF">EX30DRAFT_1963</name>
</gene>
<dbReference type="InterPro" id="IPR051488">
    <property type="entry name" value="WD_repeat_striatin"/>
</dbReference>
<reference evidence="10 11" key="1">
    <citation type="submission" date="2019-04" db="EMBL/GenBank/DDBJ databases">
        <title>Comparative genomics and transcriptomics to analyze fruiting body development in filamentous ascomycetes.</title>
        <authorList>
            <consortium name="DOE Joint Genome Institute"/>
            <person name="Lutkenhaus R."/>
            <person name="Traeger S."/>
            <person name="Breuer J."/>
            <person name="Kuo A."/>
            <person name="Lipzen A."/>
            <person name="Pangilinan J."/>
            <person name="Dilworth D."/>
            <person name="Sandor L."/>
            <person name="Poggeler S."/>
            <person name="Barry K."/>
            <person name="Grigoriev I.V."/>
            <person name="Nowrousian M."/>
        </authorList>
    </citation>
    <scope>NUCLEOTIDE SEQUENCE [LARGE SCALE GENOMIC DNA]</scope>
    <source>
        <strain evidence="10 11">CBS 389.68</strain>
    </source>
</reference>
<dbReference type="InterPro" id="IPR036322">
    <property type="entry name" value="WD40_repeat_dom_sf"/>
</dbReference>
<dbReference type="GO" id="GO:0005516">
    <property type="term" value="F:calmodulin binding"/>
    <property type="evidence" value="ECO:0007669"/>
    <property type="project" value="UniProtKB-KW"/>
</dbReference>
<feature type="compositionally biased region" description="Polar residues" evidence="8">
    <location>
        <begin position="224"/>
        <end position="233"/>
    </location>
</feature>
<evidence type="ECO:0000256" key="6">
    <source>
        <dbReference type="PROSITE-ProRule" id="PRU00221"/>
    </source>
</evidence>
<feature type="compositionally biased region" description="Polar residues" evidence="8">
    <location>
        <begin position="276"/>
        <end position="294"/>
    </location>
</feature>
<evidence type="ECO:0000313" key="10">
    <source>
        <dbReference type="EMBL" id="TGZ84531.1"/>
    </source>
</evidence>
<dbReference type="Gene3D" id="2.130.10.10">
    <property type="entry name" value="YVTN repeat-like/Quinoprotein amine dehydrogenase"/>
    <property type="match status" value="2"/>
</dbReference>
<dbReference type="Pfam" id="PF00400">
    <property type="entry name" value="WD40"/>
    <property type="match status" value="4"/>
</dbReference>